<organism evidence="6 7">
    <name type="scientific">Dillenia turbinata</name>
    <dbReference type="NCBI Taxonomy" id="194707"/>
    <lineage>
        <taxon>Eukaryota</taxon>
        <taxon>Viridiplantae</taxon>
        <taxon>Streptophyta</taxon>
        <taxon>Embryophyta</taxon>
        <taxon>Tracheophyta</taxon>
        <taxon>Spermatophyta</taxon>
        <taxon>Magnoliopsida</taxon>
        <taxon>eudicotyledons</taxon>
        <taxon>Gunneridae</taxon>
        <taxon>Pentapetalae</taxon>
        <taxon>Dilleniales</taxon>
        <taxon>Dilleniaceae</taxon>
        <taxon>Dillenia</taxon>
    </lineage>
</organism>
<dbReference type="Gene3D" id="3.10.50.40">
    <property type="match status" value="2"/>
</dbReference>
<dbReference type="InterPro" id="IPR001179">
    <property type="entry name" value="PPIase_FKBP_dom"/>
</dbReference>
<gene>
    <name evidence="6" type="ORF">RJ641_024678</name>
</gene>
<accession>A0AAN8ZMS3</accession>
<dbReference type="EMBL" id="JBAMMX010000003">
    <property type="protein sequence ID" value="KAK6943576.1"/>
    <property type="molecule type" value="Genomic_DNA"/>
</dbReference>
<dbReference type="EC" id="5.2.1.8" evidence="3"/>
<dbReference type="InterPro" id="IPR050754">
    <property type="entry name" value="FKBP4/5/8-like"/>
</dbReference>
<evidence type="ECO:0000256" key="4">
    <source>
        <dbReference type="SAM" id="MobiDB-lite"/>
    </source>
</evidence>
<feature type="domain" description="PPIase FKBP-type" evidence="5">
    <location>
        <begin position="207"/>
        <end position="332"/>
    </location>
</feature>
<comment type="catalytic activity">
    <reaction evidence="3">
        <text>[protein]-peptidylproline (omega=180) = [protein]-peptidylproline (omega=0)</text>
        <dbReference type="Rhea" id="RHEA:16237"/>
        <dbReference type="Rhea" id="RHEA-COMP:10747"/>
        <dbReference type="Rhea" id="RHEA-COMP:10748"/>
        <dbReference type="ChEBI" id="CHEBI:83833"/>
        <dbReference type="ChEBI" id="CHEBI:83834"/>
        <dbReference type="EC" id="5.2.1.8"/>
    </reaction>
</comment>
<keyword evidence="7" id="KW-1185">Reference proteome</keyword>
<evidence type="ECO:0000256" key="2">
    <source>
        <dbReference type="ARBA" id="ARBA00022803"/>
    </source>
</evidence>
<dbReference type="Gene3D" id="1.25.40.10">
    <property type="entry name" value="Tetratricopeptide repeat domain"/>
    <property type="match status" value="1"/>
</dbReference>
<dbReference type="AlphaFoldDB" id="A0AAN8ZMS3"/>
<evidence type="ECO:0000313" key="7">
    <source>
        <dbReference type="Proteomes" id="UP001370490"/>
    </source>
</evidence>
<dbReference type="GO" id="GO:0003755">
    <property type="term" value="F:peptidyl-prolyl cis-trans isomerase activity"/>
    <property type="evidence" value="ECO:0007669"/>
    <property type="project" value="UniProtKB-KW"/>
</dbReference>
<dbReference type="PROSITE" id="PS50059">
    <property type="entry name" value="FKBP_PPIASE"/>
    <property type="match status" value="1"/>
</dbReference>
<dbReference type="Pfam" id="PF00254">
    <property type="entry name" value="FKBP_C"/>
    <property type="match status" value="1"/>
</dbReference>
<evidence type="ECO:0000313" key="6">
    <source>
        <dbReference type="EMBL" id="KAK6943576.1"/>
    </source>
</evidence>
<evidence type="ECO:0000259" key="5">
    <source>
        <dbReference type="PROSITE" id="PS50059"/>
    </source>
</evidence>
<dbReference type="PANTHER" id="PTHR46512">
    <property type="entry name" value="PEPTIDYLPROLYL ISOMERASE"/>
    <property type="match status" value="1"/>
</dbReference>
<keyword evidence="3 6" id="KW-0413">Isomerase</keyword>
<dbReference type="InterPro" id="IPR046357">
    <property type="entry name" value="PPIase_dom_sf"/>
</dbReference>
<proteinExistence type="predicted"/>
<evidence type="ECO:0000256" key="3">
    <source>
        <dbReference type="PROSITE-ProRule" id="PRU00277"/>
    </source>
</evidence>
<name>A0AAN8ZMS3_9MAGN</name>
<reference evidence="6 7" key="1">
    <citation type="submission" date="2023-12" db="EMBL/GenBank/DDBJ databases">
        <title>A high-quality genome assembly for Dillenia turbinata (Dilleniales).</title>
        <authorList>
            <person name="Chanderbali A."/>
        </authorList>
    </citation>
    <scope>NUCLEOTIDE SEQUENCE [LARGE SCALE GENOMIC DNA]</scope>
    <source>
        <strain evidence="6">LSX21</strain>
        <tissue evidence="6">Leaf</tissue>
    </source>
</reference>
<protein>
    <recommendedName>
        <fullName evidence="3">peptidylprolyl isomerase</fullName>
        <ecNumber evidence="3">5.2.1.8</ecNumber>
    </recommendedName>
</protein>
<sequence length="552" mass="62704">MELFSLPEWKMEFKMKSEMHYEEADCPLLVPNNFSKDDEVYFDIELTDFSNVRANQFISEDLGILKKETVEGQGWESPREPYEVKAWISAKTADGNLIMSHTGEIPKGLEMGIGTMSRGEKAVLYVTNRYLTESPFMSVEGLKEVHFEAELVHFIQVQDMLGHGRLIKCHIHDGKGNLISHLSLVKMGSALTRLINFAFEMNFQWIVHFMTVFYESITKACFLTKRRQFPMTQNSIIMASLWNFVLEKDYAFTMDALSMIFKVPKGLEMSARLMLPGERALVTCPPDYAYEKFPSSFICYWLLMIVLLHVGGPANVPEGSHVQWEIELLGFEMSNDWTGLNFESIMNEAEKIRPTVCILTLLITCFLICCFQATGCSSICLPAHIFSPALGTDFKYELAKAKYEKALISSSAASIFISAMILALQEYNHFNPQDDEGGKVFVNTRNLLHLNMANCYLKLGECRKSIESCNKVLNANPVRIKALYHHEMALMLLGESEDARNDFAKEAERKAKKHFKGLFDKKPGEIAEAGDKIVDEPVSERSHEIRNSEDLG</sequence>
<feature type="region of interest" description="Disordered" evidence="4">
    <location>
        <begin position="528"/>
        <end position="552"/>
    </location>
</feature>
<dbReference type="Proteomes" id="UP001370490">
    <property type="component" value="Unassembled WGS sequence"/>
</dbReference>
<evidence type="ECO:0000256" key="1">
    <source>
        <dbReference type="ARBA" id="ARBA00022737"/>
    </source>
</evidence>
<dbReference type="PANTHER" id="PTHR46512:SF8">
    <property type="entry name" value="PEPTIDYLPROLYL ISOMERASE"/>
    <property type="match status" value="1"/>
</dbReference>
<keyword evidence="2" id="KW-0802">TPR repeat</keyword>
<dbReference type="SUPFAM" id="SSF48452">
    <property type="entry name" value="TPR-like"/>
    <property type="match status" value="1"/>
</dbReference>
<dbReference type="SUPFAM" id="SSF54534">
    <property type="entry name" value="FKBP-like"/>
    <property type="match status" value="2"/>
</dbReference>
<keyword evidence="3" id="KW-0697">Rotamase</keyword>
<dbReference type="InterPro" id="IPR011990">
    <property type="entry name" value="TPR-like_helical_dom_sf"/>
</dbReference>
<keyword evidence="1" id="KW-0677">Repeat</keyword>
<comment type="caution">
    <text evidence="6">The sequence shown here is derived from an EMBL/GenBank/DDBJ whole genome shotgun (WGS) entry which is preliminary data.</text>
</comment>